<dbReference type="EMBL" id="JRNU01000010">
    <property type="protein sequence ID" value="KGF52538.1"/>
    <property type="molecule type" value="Genomic_DNA"/>
</dbReference>
<organism evidence="2 3">
    <name type="scientific">Prevotella amnii DNF00058</name>
    <dbReference type="NCBI Taxonomy" id="1401066"/>
    <lineage>
        <taxon>Bacteria</taxon>
        <taxon>Pseudomonadati</taxon>
        <taxon>Bacteroidota</taxon>
        <taxon>Bacteroidia</taxon>
        <taxon>Bacteroidales</taxon>
        <taxon>Prevotellaceae</taxon>
        <taxon>Prevotella</taxon>
    </lineage>
</organism>
<dbReference type="InterPro" id="IPR051094">
    <property type="entry name" value="Diverse_Catalytic_Enzymes"/>
</dbReference>
<dbReference type="OrthoDB" id="1722553at2"/>
<feature type="domain" description="HD" evidence="1">
    <location>
        <begin position="22"/>
        <end position="140"/>
    </location>
</feature>
<evidence type="ECO:0000313" key="2">
    <source>
        <dbReference type="EMBL" id="KGF52538.1"/>
    </source>
</evidence>
<dbReference type="SUPFAM" id="SSF109604">
    <property type="entry name" value="HD-domain/PDEase-like"/>
    <property type="match status" value="1"/>
</dbReference>
<dbReference type="NCBIfam" id="TIGR00277">
    <property type="entry name" value="HDIG"/>
    <property type="match status" value="1"/>
</dbReference>
<gene>
    <name evidence="2" type="ORF">HMPREF9302_02910</name>
</gene>
<dbReference type="InterPro" id="IPR006675">
    <property type="entry name" value="HDIG_dom"/>
</dbReference>
<keyword evidence="2" id="KW-0378">Hydrolase</keyword>
<comment type="caution">
    <text evidence="2">The sequence shown here is derived from an EMBL/GenBank/DDBJ whole genome shotgun (WGS) entry which is preliminary data.</text>
</comment>
<dbReference type="AlphaFoldDB" id="A0A096AZP7"/>
<accession>A0A096AZP7</accession>
<dbReference type="PANTHER" id="PTHR35795:SF1">
    <property type="entry name" value="BIS(5'-NUCLEOSYL)-TETRAPHOSPHATASE, SYMMETRICAL"/>
    <property type="match status" value="1"/>
</dbReference>
<proteinExistence type="predicted"/>
<dbReference type="InterPro" id="IPR006674">
    <property type="entry name" value="HD_domain"/>
</dbReference>
<dbReference type="GO" id="GO:0016787">
    <property type="term" value="F:hydrolase activity"/>
    <property type="evidence" value="ECO:0007669"/>
    <property type="project" value="UniProtKB-KW"/>
</dbReference>
<evidence type="ECO:0000313" key="3">
    <source>
        <dbReference type="Proteomes" id="UP000029614"/>
    </source>
</evidence>
<dbReference type="InterPro" id="IPR003607">
    <property type="entry name" value="HD/PDEase_dom"/>
</dbReference>
<dbReference type="RefSeq" id="WP_008450110.1">
    <property type="nucleotide sequence ID" value="NZ_JRNU01000010.1"/>
</dbReference>
<dbReference type="Proteomes" id="UP000029614">
    <property type="component" value="Unassembled WGS sequence"/>
</dbReference>
<name>A0A096AZP7_9BACT</name>
<protein>
    <submittedName>
        <fullName evidence="2">Phosphohydrolase</fullName>
    </submittedName>
</protein>
<keyword evidence="3" id="KW-1185">Reference proteome</keyword>
<reference evidence="2 3" key="1">
    <citation type="submission" date="2014-07" db="EMBL/GenBank/DDBJ databases">
        <authorList>
            <person name="McCorrison J."/>
            <person name="Sanka R."/>
            <person name="Torralba M."/>
            <person name="Gillis M."/>
            <person name="Haft D.H."/>
            <person name="Methe B."/>
            <person name="Sutton G."/>
            <person name="Nelson K.E."/>
        </authorList>
    </citation>
    <scope>NUCLEOTIDE SEQUENCE [LARGE SCALE GENOMIC DNA]</scope>
    <source>
        <strain evidence="2 3">DNF00058</strain>
    </source>
</reference>
<dbReference type="CDD" id="cd00077">
    <property type="entry name" value="HDc"/>
    <property type="match status" value="1"/>
</dbReference>
<evidence type="ECO:0000259" key="1">
    <source>
        <dbReference type="Pfam" id="PF01966"/>
    </source>
</evidence>
<dbReference type="Pfam" id="PF01966">
    <property type="entry name" value="HD"/>
    <property type="match status" value="1"/>
</dbReference>
<dbReference type="Gene3D" id="1.10.3210.10">
    <property type="entry name" value="Hypothetical protein af1432"/>
    <property type="match status" value="1"/>
</dbReference>
<sequence length="178" mass="20327">MDYIAIIDKYYSDNDKLRHLLLEHSMDVADKALAIVDSHSDLKVNRAFIKEAAMLHDIGIFLCDAPSIFCFGSEPYICHGRLGANLLRKEGYPLHARVCERHTGAGITKQQIIDCNLPLPKQDFLPETVEEEIICYADKFFSKSKPNVTKTYEQAIKSLSKFGEEGIIRFKNWAVRFE</sequence>
<dbReference type="PANTHER" id="PTHR35795">
    <property type="entry name" value="SLR1885 PROTEIN"/>
    <property type="match status" value="1"/>
</dbReference>